<keyword evidence="2" id="KW-1185">Reference proteome</keyword>
<evidence type="ECO:0000313" key="1">
    <source>
        <dbReference type="EMBL" id="KAF2250160.1"/>
    </source>
</evidence>
<name>A0A6A6IKR4_9PLEO</name>
<proteinExistence type="predicted"/>
<evidence type="ECO:0008006" key="3">
    <source>
        <dbReference type="Google" id="ProtNLM"/>
    </source>
</evidence>
<accession>A0A6A6IKR4</accession>
<gene>
    <name evidence="1" type="ORF">BU26DRAFT_593950</name>
</gene>
<dbReference type="Gene3D" id="3.80.10.10">
    <property type="entry name" value="Ribonuclease Inhibitor"/>
    <property type="match status" value="1"/>
</dbReference>
<dbReference type="Proteomes" id="UP000800094">
    <property type="component" value="Unassembled WGS sequence"/>
</dbReference>
<dbReference type="AlphaFoldDB" id="A0A6A6IKR4"/>
<protein>
    <recommendedName>
        <fullName evidence="3">F-box domain-containing protein</fullName>
    </recommendedName>
</protein>
<dbReference type="InterPro" id="IPR032675">
    <property type="entry name" value="LRR_dom_sf"/>
</dbReference>
<dbReference type="EMBL" id="ML987194">
    <property type="protein sequence ID" value="KAF2250160.1"/>
    <property type="molecule type" value="Genomic_DNA"/>
</dbReference>
<evidence type="ECO:0000313" key="2">
    <source>
        <dbReference type="Proteomes" id="UP000800094"/>
    </source>
</evidence>
<dbReference type="GeneID" id="54588222"/>
<dbReference type="RefSeq" id="XP_033685164.1">
    <property type="nucleotide sequence ID" value="XM_033834892.1"/>
</dbReference>
<reference evidence="1" key="1">
    <citation type="journal article" date="2020" name="Stud. Mycol.">
        <title>101 Dothideomycetes genomes: a test case for predicting lifestyles and emergence of pathogens.</title>
        <authorList>
            <person name="Haridas S."/>
            <person name="Albert R."/>
            <person name="Binder M."/>
            <person name="Bloem J."/>
            <person name="Labutti K."/>
            <person name="Salamov A."/>
            <person name="Andreopoulos B."/>
            <person name="Baker S."/>
            <person name="Barry K."/>
            <person name="Bills G."/>
            <person name="Bluhm B."/>
            <person name="Cannon C."/>
            <person name="Castanera R."/>
            <person name="Culley D."/>
            <person name="Daum C."/>
            <person name="Ezra D."/>
            <person name="Gonzalez J."/>
            <person name="Henrissat B."/>
            <person name="Kuo A."/>
            <person name="Liang C."/>
            <person name="Lipzen A."/>
            <person name="Lutzoni F."/>
            <person name="Magnuson J."/>
            <person name="Mondo S."/>
            <person name="Nolan M."/>
            <person name="Ohm R."/>
            <person name="Pangilinan J."/>
            <person name="Park H.-J."/>
            <person name="Ramirez L."/>
            <person name="Alfaro M."/>
            <person name="Sun H."/>
            <person name="Tritt A."/>
            <person name="Yoshinaga Y."/>
            <person name="Zwiers L.-H."/>
            <person name="Turgeon B."/>
            <person name="Goodwin S."/>
            <person name="Spatafora J."/>
            <person name="Crous P."/>
            <person name="Grigoriev I."/>
        </authorList>
    </citation>
    <scope>NUCLEOTIDE SEQUENCE</scope>
    <source>
        <strain evidence="1">CBS 122368</strain>
    </source>
</reference>
<dbReference type="SUPFAM" id="SSF52047">
    <property type="entry name" value="RNI-like"/>
    <property type="match status" value="1"/>
</dbReference>
<sequence length="438" mass="49973">MAEAPTIHNLPQEILLHIVKSIDPPSRFRSQQEYYNLCLVKPFKPAATEYLYSWCYSYSDVLLLRTVLQHPELAALIRDLTLRPCYEKSCQSLPTPEDMALFNQAIQALGLQPNDEVRWIARLQQNPHDCGPESDGIAALLLLHAPNITHLTMDWGFLETLMFDQDCIAFSSWSFQTYCNLKSLELSKVDLSTAQIASLFRLPSLEGLSITLYKQLTTISESERQLFEAGTSNIKSLCLRTSIYPDVLVLMLDSCRSLTRLSCALSYPNGYGIGFDSALLNEALVKHKHCLRELALLNMVPVAAGTWTPFEKLETLWVYASTLYRGLDWPKLASIMPPNLQRLRLDTLKFPDSGFMGQLLDRHGPFSTLVEHKDVCLPRLRHLSLRVLDLDYKDVEAFSKLDITEGLEGRGVMVDFEDDVIDIEEDYYLEDYYWDVID</sequence>
<dbReference type="OrthoDB" id="3800927at2759"/>
<organism evidence="1 2">
    <name type="scientific">Trematosphaeria pertusa</name>
    <dbReference type="NCBI Taxonomy" id="390896"/>
    <lineage>
        <taxon>Eukaryota</taxon>
        <taxon>Fungi</taxon>
        <taxon>Dikarya</taxon>
        <taxon>Ascomycota</taxon>
        <taxon>Pezizomycotina</taxon>
        <taxon>Dothideomycetes</taxon>
        <taxon>Pleosporomycetidae</taxon>
        <taxon>Pleosporales</taxon>
        <taxon>Massarineae</taxon>
        <taxon>Trematosphaeriaceae</taxon>
        <taxon>Trematosphaeria</taxon>
    </lineage>
</organism>